<organism evidence="1 2">
    <name type="scientific">Lederbergia galactosidilytica</name>
    <dbReference type="NCBI Taxonomy" id="217031"/>
    <lineage>
        <taxon>Bacteria</taxon>
        <taxon>Bacillati</taxon>
        <taxon>Bacillota</taxon>
        <taxon>Bacilli</taxon>
        <taxon>Bacillales</taxon>
        <taxon>Bacillaceae</taxon>
        <taxon>Lederbergia</taxon>
    </lineage>
</organism>
<gene>
    <name evidence="1" type="ORF">ACA29_12215</name>
</gene>
<name>A0A0Q9Y537_9BACI</name>
<proteinExistence type="predicted"/>
<comment type="caution">
    <text evidence="1">The sequence shown here is derived from an EMBL/GenBank/DDBJ whole genome shotgun (WGS) entry which is preliminary data.</text>
</comment>
<dbReference type="AlphaFoldDB" id="A0A0Q9Y537"/>
<sequence>MELTVSKEEFGEFEISGRNYLQSIFKSKFSKTTYTKINESTVNAVFDGSGSSPYIFFPEMHLEVGESYYLRFKITPESNVAFRYGLRGSGETDKSVNLPAGKETIVEHKFTVTQQEKVQLILFSNHDLEARIGEATVTKNKVSVWTPALEDTEAEISTLKTQLNVQAGLIESKVEQRDFNTLKGTVDSHTTKITQTEKDLQSKANRDIVDTISGKVESHESLISQNAEEIRQRMRTIDADAKYATQSALNQTSSKLTSEIAKVQTNLDDLEIVGRNYLVIKEAKEDTVIQWANGLDGPEVGSLASGFIPVNTGDMFISSRNFSQIMLYDANKNFIDRLGTTNPFTVPNDESIKFVRVSLSQYIKREKQGRCEDSAWKGK</sequence>
<dbReference type="PATRIC" id="fig|217031.4.peg.4065"/>
<reference evidence="1 2" key="1">
    <citation type="submission" date="2015-06" db="EMBL/GenBank/DDBJ databases">
        <title>Genome sequencing project of Bacillus galactosidilyticus PL133.</title>
        <authorList>
            <person name="Gaiero J."/>
            <person name="Nicol R."/>
            <person name="Habash M."/>
        </authorList>
    </citation>
    <scope>NUCLEOTIDE SEQUENCE [LARGE SCALE GENOMIC DNA]</scope>
    <source>
        <strain evidence="1 2">PL133</strain>
    </source>
</reference>
<protein>
    <submittedName>
        <fullName evidence="1">Uncharacterized protein</fullName>
    </submittedName>
</protein>
<dbReference type="EMBL" id="LGPB01000097">
    <property type="protein sequence ID" value="KRG12148.1"/>
    <property type="molecule type" value="Genomic_DNA"/>
</dbReference>
<evidence type="ECO:0000313" key="2">
    <source>
        <dbReference type="Proteomes" id="UP000053881"/>
    </source>
</evidence>
<accession>A0A0Q9Y537</accession>
<evidence type="ECO:0000313" key="1">
    <source>
        <dbReference type="EMBL" id="KRG12148.1"/>
    </source>
</evidence>
<dbReference type="Proteomes" id="UP000053881">
    <property type="component" value="Unassembled WGS sequence"/>
</dbReference>